<evidence type="ECO:0000259" key="1">
    <source>
        <dbReference type="PROSITE" id="PS51471"/>
    </source>
</evidence>
<comment type="caution">
    <text evidence="2">The sequence shown here is derived from an EMBL/GenBank/DDBJ whole genome shotgun (WGS) entry which is preliminary data.</text>
</comment>
<gene>
    <name evidence="2" type="ORF">QTG54_005088</name>
</gene>
<name>A0AAD9DG28_9STRA</name>
<dbReference type="EMBL" id="JATAAI010000007">
    <property type="protein sequence ID" value="KAK1744555.1"/>
    <property type="molecule type" value="Genomic_DNA"/>
</dbReference>
<organism evidence="2 3">
    <name type="scientific">Skeletonema marinoi</name>
    <dbReference type="NCBI Taxonomy" id="267567"/>
    <lineage>
        <taxon>Eukaryota</taxon>
        <taxon>Sar</taxon>
        <taxon>Stramenopiles</taxon>
        <taxon>Ochrophyta</taxon>
        <taxon>Bacillariophyta</taxon>
        <taxon>Coscinodiscophyceae</taxon>
        <taxon>Thalassiosirophycidae</taxon>
        <taxon>Thalassiosirales</taxon>
        <taxon>Skeletonemataceae</taxon>
        <taxon>Skeletonema</taxon>
        <taxon>Skeletonema marinoi-dohrnii complex</taxon>
    </lineage>
</organism>
<dbReference type="PROSITE" id="PS51471">
    <property type="entry name" value="FE2OG_OXY"/>
    <property type="match status" value="1"/>
</dbReference>
<dbReference type="SUPFAM" id="SSF48452">
    <property type="entry name" value="TPR-like"/>
    <property type="match status" value="1"/>
</dbReference>
<keyword evidence="3" id="KW-1185">Reference proteome</keyword>
<dbReference type="InterPro" id="IPR011990">
    <property type="entry name" value="TPR-like_helical_dom_sf"/>
</dbReference>
<reference evidence="2" key="1">
    <citation type="submission" date="2023-06" db="EMBL/GenBank/DDBJ databases">
        <title>Survivors Of The Sea: Transcriptome response of Skeletonema marinoi to long-term dormancy.</title>
        <authorList>
            <person name="Pinder M.I.M."/>
            <person name="Kourtchenko O."/>
            <person name="Robertson E.K."/>
            <person name="Larsson T."/>
            <person name="Maumus F."/>
            <person name="Osuna-Cruz C.M."/>
            <person name="Vancaester E."/>
            <person name="Stenow R."/>
            <person name="Vandepoele K."/>
            <person name="Ploug H."/>
            <person name="Bruchert V."/>
            <person name="Godhe A."/>
            <person name="Topel M."/>
        </authorList>
    </citation>
    <scope>NUCLEOTIDE SEQUENCE</scope>
    <source>
        <strain evidence="2">R05AC</strain>
    </source>
</reference>
<dbReference type="Gene3D" id="1.25.40.10">
    <property type="entry name" value="Tetratricopeptide repeat domain"/>
    <property type="match status" value="1"/>
</dbReference>
<protein>
    <submittedName>
        <fullName evidence="2">Tetratricopeptide repeat-containing protein</fullName>
    </submittedName>
</protein>
<evidence type="ECO:0000313" key="3">
    <source>
        <dbReference type="Proteomes" id="UP001224775"/>
    </source>
</evidence>
<feature type="domain" description="Fe2OG dioxygenase" evidence="1">
    <location>
        <begin position="274"/>
        <end position="381"/>
    </location>
</feature>
<dbReference type="Proteomes" id="UP001224775">
    <property type="component" value="Unassembled WGS sequence"/>
</dbReference>
<evidence type="ECO:0000313" key="2">
    <source>
        <dbReference type="EMBL" id="KAK1744555.1"/>
    </source>
</evidence>
<sequence length="611" mass="68127">MRQSALPMHCAYITVLCTQAALVFAFSSSSAYVTLSSRKFIGHITTKFSAVQAASVPSAESIAVELEDTISTTTTAPSERRILLLEKVDELLSSGDQTINQNILAKISLDVENDVRWAKETPLPFETDHSNHVIGDDYSETKEQTIEYEPISVTTSSTESFPATTIALRTKPSTPLLIQNETTVLREAVETYWKHLSSTENNDASSKSRFTYQRKGNSEAHLSDIVRYYEQHHYGEEKQKQVSALVDKLLLDRVYPWVRDAFLSKEDESNGDLYVYDAIFIRYNATEAENIGAGQPLHRDLGYVSVNIMLNSQDEFDGGGTFFENQLLPVVLNGGDGTSNDIQPLKPLGPGHAIAHYSSDRHAGSATFDGVRDILVLFVAAAAAERAPKWEVAARLKSKARSYCSDASSIDEQLLCRVRHHRLAIKQVPSDGEAWHYLGMALLDFRSYEVTLPHQQQDCTKNYSILRLAISCLEEATTYTPCDGRLQNNLGIAWERLFEYHQSREKENEMSTADLSRLLDSIAESFSRSIQIHTLCKQVGCDVNTDYESACLNYGLFLSKLDDFEGAIDILSLVAANYEESKDTDSGAVDASRVLRDASNLLGFCKRQIQK</sequence>
<proteinExistence type="predicted"/>
<dbReference type="AlphaFoldDB" id="A0AAD9DG28"/>
<dbReference type="Gene3D" id="2.60.120.620">
    <property type="entry name" value="q2cbj1_9rhob like domain"/>
    <property type="match status" value="1"/>
</dbReference>
<dbReference type="InterPro" id="IPR005123">
    <property type="entry name" value="Oxoglu/Fe-dep_dioxygenase_dom"/>
</dbReference>
<accession>A0AAD9DG28</accession>